<evidence type="ECO:0000256" key="1">
    <source>
        <dbReference type="SAM" id="MobiDB-lite"/>
    </source>
</evidence>
<feature type="compositionally biased region" description="Basic and acidic residues" evidence="1">
    <location>
        <begin position="214"/>
        <end position="229"/>
    </location>
</feature>
<comment type="caution">
    <text evidence="2">The sequence shown here is derived from an EMBL/GenBank/DDBJ whole genome shotgun (WGS) entry which is preliminary data.</text>
</comment>
<feature type="region of interest" description="Disordered" evidence="1">
    <location>
        <begin position="1"/>
        <end position="43"/>
    </location>
</feature>
<evidence type="ECO:0000313" key="2">
    <source>
        <dbReference type="EMBL" id="KAL2041030.1"/>
    </source>
</evidence>
<protein>
    <submittedName>
        <fullName evidence="2">Uncharacterized protein</fullName>
    </submittedName>
</protein>
<organism evidence="2 3">
    <name type="scientific">Stereocaulon virgatum</name>
    <dbReference type="NCBI Taxonomy" id="373712"/>
    <lineage>
        <taxon>Eukaryota</taxon>
        <taxon>Fungi</taxon>
        <taxon>Dikarya</taxon>
        <taxon>Ascomycota</taxon>
        <taxon>Pezizomycotina</taxon>
        <taxon>Lecanoromycetes</taxon>
        <taxon>OSLEUM clade</taxon>
        <taxon>Lecanoromycetidae</taxon>
        <taxon>Lecanorales</taxon>
        <taxon>Lecanorineae</taxon>
        <taxon>Stereocaulaceae</taxon>
        <taxon>Stereocaulon</taxon>
    </lineage>
</organism>
<reference evidence="2 3" key="1">
    <citation type="submission" date="2024-09" db="EMBL/GenBank/DDBJ databases">
        <title>Rethinking Asexuality: The Enigmatic Case of Functional Sexual Genes in Lepraria (Stereocaulaceae).</title>
        <authorList>
            <person name="Doellman M."/>
            <person name="Sun Y."/>
            <person name="Barcenas-Pena A."/>
            <person name="Lumbsch H.T."/>
            <person name="Grewe F."/>
        </authorList>
    </citation>
    <scope>NUCLEOTIDE SEQUENCE [LARGE SCALE GENOMIC DNA]</scope>
    <source>
        <strain evidence="2 3">Mercado 3170</strain>
    </source>
</reference>
<sequence>MPQNNPAYAATADLDPTRKPRNQMYLPNPLGFTPSARQTPSLPEATAAIYDSEDLAPYQSIRGGSRPGAGRRKRAAPGLFAISEGIENTTPYDTASLPSNPLPQKRRRTILGERDINIENGNWGGSRSRSGRKLPTTSAGEPRIPTRPNSRAISDVIPFGEPQISRPPTYEQQRPISVVIRPKDPPILNPPTYQERLALHAAPEYSDRHLRRFARQERTTEDRTPDPPTRRRAPYRRRNAQHGGRTLGTRYLQYKEIAAAKQIDLYRVDQDFHNSSNTCPYCSAQSWREERGQDNRWQCCDNGKNDWISPDQSIKPEDVDMLDDGAEKESELKVLAVGNQLLESEVVRDWGVIAPSCRGASLIGSGTPLHLQLLCILLSFFILESCL</sequence>
<gene>
    <name evidence="2" type="ORF">N7G274_005974</name>
</gene>
<dbReference type="EMBL" id="JBEFKJ010000018">
    <property type="protein sequence ID" value="KAL2041030.1"/>
    <property type="molecule type" value="Genomic_DNA"/>
</dbReference>
<keyword evidence="3" id="KW-1185">Reference proteome</keyword>
<accession>A0ABR4A5C2</accession>
<dbReference type="Proteomes" id="UP001590950">
    <property type="component" value="Unassembled WGS sequence"/>
</dbReference>
<feature type="region of interest" description="Disordered" evidence="1">
    <location>
        <begin position="207"/>
        <end position="246"/>
    </location>
</feature>
<proteinExistence type="predicted"/>
<feature type="region of interest" description="Disordered" evidence="1">
    <location>
        <begin position="117"/>
        <end position="154"/>
    </location>
</feature>
<feature type="compositionally biased region" description="Basic residues" evidence="1">
    <location>
        <begin position="230"/>
        <end position="240"/>
    </location>
</feature>
<name>A0ABR4A5C2_9LECA</name>
<evidence type="ECO:0000313" key="3">
    <source>
        <dbReference type="Proteomes" id="UP001590950"/>
    </source>
</evidence>